<feature type="transmembrane region" description="Helical" evidence="12">
    <location>
        <begin position="357"/>
        <end position="376"/>
    </location>
</feature>
<evidence type="ECO:0000256" key="7">
    <source>
        <dbReference type="ARBA" id="ARBA00022989"/>
    </source>
</evidence>
<evidence type="ECO:0000256" key="3">
    <source>
        <dbReference type="ARBA" id="ARBA00022448"/>
    </source>
</evidence>
<keyword evidence="4" id="KW-1003">Cell membrane</keyword>
<gene>
    <name evidence="14" type="ORF">CFK41_04625</name>
</gene>
<keyword evidence="6" id="KW-0769">Symport</keyword>
<feature type="transmembrane region" description="Helical" evidence="12">
    <location>
        <begin position="382"/>
        <end position="409"/>
    </location>
</feature>
<evidence type="ECO:0000259" key="13">
    <source>
        <dbReference type="PROSITE" id="PS50850"/>
    </source>
</evidence>
<dbReference type="FunFam" id="1.20.1250.20:FF:000001">
    <property type="entry name" value="Dicarboxylate MFS transporter"/>
    <property type="match status" value="1"/>
</dbReference>
<feature type="region of interest" description="Disordered" evidence="11">
    <location>
        <begin position="522"/>
        <end position="565"/>
    </location>
</feature>
<keyword evidence="5 12" id="KW-0812">Transmembrane</keyword>
<evidence type="ECO:0000256" key="6">
    <source>
        <dbReference type="ARBA" id="ARBA00022847"/>
    </source>
</evidence>
<evidence type="ECO:0000256" key="9">
    <source>
        <dbReference type="ARBA" id="ARBA00037295"/>
    </source>
</evidence>
<keyword evidence="8 12" id="KW-0472">Membrane</keyword>
<keyword evidence="3" id="KW-0813">Transport</keyword>
<evidence type="ECO:0000313" key="14">
    <source>
        <dbReference type="EMBL" id="ATG54139.1"/>
    </source>
</evidence>
<evidence type="ECO:0000256" key="8">
    <source>
        <dbReference type="ARBA" id="ARBA00023136"/>
    </source>
</evidence>
<dbReference type="RefSeq" id="WP_096798616.1">
    <property type="nucleotide sequence ID" value="NZ_CP023564.1"/>
</dbReference>
<dbReference type="KEGG" id="bgg:CFK41_04625"/>
<dbReference type="InterPro" id="IPR051084">
    <property type="entry name" value="H+-coupled_symporters"/>
</dbReference>
<evidence type="ECO:0000313" key="15">
    <source>
        <dbReference type="Proteomes" id="UP000217889"/>
    </source>
</evidence>
<evidence type="ECO:0000256" key="5">
    <source>
        <dbReference type="ARBA" id="ARBA00022692"/>
    </source>
</evidence>
<dbReference type="PANTHER" id="PTHR43528">
    <property type="entry name" value="ALPHA-KETOGLUTARATE PERMEASE"/>
    <property type="match status" value="1"/>
</dbReference>
<accession>A0A291GVA3</accession>
<feature type="transmembrane region" description="Helical" evidence="12">
    <location>
        <begin position="142"/>
        <end position="166"/>
    </location>
</feature>
<dbReference type="PANTHER" id="PTHR43528:SF1">
    <property type="entry name" value="ALPHA-KETOGLUTARATE PERMEASE"/>
    <property type="match status" value="1"/>
</dbReference>
<dbReference type="AlphaFoldDB" id="A0A291GVA3"/>
<dbReference type="InterPro" id="IPR020846">
    <property type="entry name" value="MFS_dom"/>
</dbReference>
<name>A0A291GVA3_9MICO</name>
<feature type="transmembrane region" description="Helical" evidence="12">
    <location>
        <begin position="325"/>
        <end position="345"/>
    </location>
</feature>
<reference evidence="14 15" key="1">
    <citation type="journal article" date="2014" name="Int. J. Syst. Evol. Microbiol.">
        <title>Brachybacterium ginsengisoli sp. nov., isolated from soil of a ginseng field.</title>
        <authorList>
            <person name="Hoang V.A."/>
            <person name="Kim Y.J."/>
            <person name="Nguyen N.L."/>
            <person name="Yang D.C."/>
        </authorList>
    </citation>
    <scope>NUCLEOTIDE SEQUENCE [LARGE SCALE GENOMIC DNA]</scope>
    <source>
        <strain evidence="14 15">DCY80</strain>
    </source>
</reference>
<feature type="compositionally biased region" description="Low complexity" evidence="11">
    <location>
        <begin position="1"/>
        <end position="15"/>
    </location>
</feature>
<dbReference type="InterPro" id="IPR036259">
    <property type="entry name" value="MFS_trans_sf"/>
</dbReference>
<sequence length="565" mass="59625">MSTPDPSTAAAAASARRPRRGRRTPRPPRLEVDDVLVVRGRGMRTAIGGTVVGNVMEWFDFGVYGYMALMLSQLFFQTGDEGLDLILSLLAFAVSFLVRPLGGLVLGPLGDKLGRQKVLFFTMAMMAIATALIGVLPTYADIGVWAAFLLYALKMIQGFSTGGEYAGATTYVSEFSPDSKRGFYSSLLDVGSYFGFAMGAGAVALTHLVTSNVWGPDAMLDWGWRVPFLLAIPLGAVAIWFRARIPETPAFEATEAEQQAEQAGGAAEHAEGSLHARKGAAGIVRHHWRELLIAIAIVAGTNTAGYALTSYMPTYLGSQFGYDEMASAAATIPALLVLCVMIPFVGKGSDMFGRRAMYFAAAGSALVLLLPAFWLMHQSSFVAIQLAMFIVAIPVALFIGPSASALPALFPTAARYGAMGIAYNVSVSLFGGTTPLISQTLIELTGNSYMPALWIMAFAALAGIAVIFMRESANRPLLGSFPAVESEEEARELVATQEQNPLLNTSEMPIVVPGQLAREVEDALDVPGAGLPPEVGSANAGSADGEDPDTEGAGAGEGARRTPTA</sequence>
<dbReference type="Pfam" id="PF00083">
    <property type="entry name" value="Sugar_tr"/>
    <property type="match status" value="1"/>
</dbReference>
<dbReference type="Gene3D" id="1.20.1250.20">
    <property type="entry name" value="MFS general substrate transporter like domains"/>
    <property type="match status" value="2"/>
</dbReference>
<dbReference type="GO" id="GO:0015293">
    <property type="term" value="F:symporter activity"/>
    <property type="evidence" value="ECO:0007669"/>
    <property type="project" value="UniProtKB-KW"/>
</dbReference>
<dbReference type="SUPFAM" id="SSF103473">
    <property type="entry name" value="MFS general substrate transporter"/>
    <property type="match status" value="1"/>
</dbReference>
<dbReference type="InterPro" id="IPR005829">
    <property type="entry name" value="Sugar_transporter_CS"/>
</dbReference>
<keyword evidence="7 12" id="KW-1133">Transmembrane helix</keyword>
<organism evidence="14 15">
    <name type="scientific">Brachybacterium ginsengisoli</name>
    <dbReference type="NCBI Taxonomy" id="1331682"/>
    <lineage>
        <taxon>Bacteria</taxon>
        <taxon>Bacillati</taxon>
        <taxon>Actinomycetota</taxon>
        <taxon>Actinomycetes</taxon>
        <taxon>Micrococcales</taxon>
        <taxon>Dermabacteraceae</taxon>
        <taxon>Brachybacterium</taxon>
    </lineage>
</organism>
<feature type="transmembrane region" description="Helical" evidence="12">
    <location>
        <begin position="118"/>
        <end position="136"/>
    </location>
</feature>
<evidence type="ECO:0000256" key="1">
    <source>
        <dbReference type="ARBA" id="ARBA00004651"/>
    </source>
</evidence>
<feature type="transmembrane region" description="Helical" evidence="12">
    <location>
        <begin position="187"/>
        <end position="210"/>
    </location>
</feature>
<comment type="similarity">
    <text evidence="2">Belongs to the major facilitator superfamily. Metabolite:H+ Symporter (MHS) family (TC 2.A.1.6) family.</text>
</comment>
<comment type="function">
    <text evidence="9">May be a proton symporter involved in the uptake of osmolytes such as proline and glycine betaine.</text>
</comment>
<keyword evidence="15" id="KW-1185">Reference proteome</keyword>
<dbReference type="InterPro" id="IPR005828">
    <property type="entry name" value="MFS_sugar_transport-like"/>
</dbReference>
<dbReference type="Proteomes" id="UP000217889">
    <property type="component" value="Chromosome"/>
</dbReference>
<feature type="transmembrane region" description="Helical" evidence="12">
    <location>
        <begin position="421"/>
        <end position="442"/>
    </location>
</feature>
<dbReference type="EMBL" id="CP023564">
    <property type="protein sequence ID" value="ATG54139.1"/>
    <property type="molecule type" value="Genomic_DNA"/>
</dbReference>
<feature type="transmembrane region" description="Helical" evidence="12">
    <location>
        <begin position="448"/>
        <end position="468"/>
    </location>
</feature>
<dbReference type="PROSITE" id="PS00216">
    <property type="entry name" value="SUGAR_TRANSPORT_1"/>
    <property type="match status" value="1"/>
</dbReference>
<feature type="transmembrane region" description="Helical" evidence="12">
    <location>
        <begin position="85"/>
        <end position="106"/>
    </location>
</feature>
<protein>
    <recommendedName>
        <fullName evidence="10">Putative proline/betaine transporter</fullName>
    </recommendedName>
</protein>
<feature type="domain" description="Major facilitator superfamily (MFS) profile" evidence="13">
    <location>
        <begin position="46"/>
        <end position="475"/>
    </location>
</feature>
<feature type="region of interest" description="Disordered" evidence="11">
    <location>
        <begin position="1"/>
        <end position="28"/>
    </location>
</feature>
<dbReference type="GO" id="GO:0005886">
    <property type="term" value="C:plasma membrane"/>
    <property type="evidence" value="ECO:0007669"/>
    <property type="project" value="UniProtKB-SubCell"/>
</dbReference>
<evidence type="ECO:0000256" key="2">
    <source>
        <dbReference type="ARBA" id="ARBA00008240"/>
    </source>
</evidence>
<evidence type="ECO:0000256" key="4">
    <source>
        <dbReference type="ARBA" id="ARBA00022475"/>
    </source>
</evidence>
<dbReference type="OrthoDB" id="8953821at2"/>
<feature type="transmembrane region" description="Helical" evidence="12">
    <location>
        <begin position="222"/>
        <end position="241"/>
    </location>
</feature>
<dbReference type="PROSITE" id="PS50850">
    <property type="entry name" value="MFS"/>
    <property type="match status" value="1"/>
</dbReference>
<feature type="compositionally biased region" description="Basic residues" evidence="11">
    <location>
        <begin position="16"/>
        <end position="26"/>
    </location>
</feature>
<evidence type="ECO:0000256" key="11">
    <source>
        <dbReference type="SAM" id="MobiDB-lite"/>
    </source>
</evidence>
<evidence type="ECO:0000256" key="12">
    <source>
        <dbReference type="SAM" id="Phobius"/>
    </source>
</evidence>
<dbReference type="PROSITE" id="PS00217">
    <property type="entry name" value="SUGAR_TRANSPORT_2"/>
    <property type="match status" value="1"/>
</dbReference>
<feature type="transmembrane region" description="Helical" evidence="12">
    <location>
        <begin position="291"/>
        <end position="313"/>
    </location>
</feature>
<proteinExistence type="inferred from homology"/>
<comment type="subcellular location">
    <subcellularLocation>
        <location evidence="1">Cell membrane</location>
        <topology evidence="1">Multi-pass membrane protein</topology>
    </subcellularLocation>
</comment>
<evidence type="ECO:0000256" key="10">
    <source>
        <dbReference type="ARBA" id="ARBA00039918"/>
    </source>
</evidence>